<dbReference type="Pfam" id="PF02609">
    <property type="entry name" value="Exonuc_VII_S"/>
    <property type="match status" value="1"/>
</dbReference>
<evidence type="ECO:0000256" key="3">
    <source>
        <dbReference type="ARBA" id="ARBA00022801"/>
    </source>
</evidence>
<evidence type="ECO:0000256" key="1">
    <source>
        <dbReference type="ARBA" id="ARBA00022490"/>
    </source>
</evidence>
<dbReference type="GO" id="GO:0006308">
    <property type="term" value="P:DNA catabolic process"/>
    <property type="evidence" value="ECO:0007669"/>
    <property type="project" value="InterPro"/>
</dbReference>
<accession>A0A382PU85</accession>
<feature type="non-terminal residue" evidence="5">
    <location>
        <position position="1"/>
    </location>
</feature>
<keyword evidence="2" id="KW-0540">Nuclease</keyword>
<dbReference type="GO" id="GO:0008855">
    <property type="term" value="F:exodeoxyribonuclease VII activity"/>
    <property type="evidence" value="ECO:0007669"/>
    <property type="project" value="InterPro"/>
</dbReference>
<dbReference type="InterPro" id="IPR003761">
    <property type="entry name" value="Exonuc_VII_S"/>
</dbReference>
<dbReference type="NCBIfam" id="NF002140">
    <property type="entry name" value="PRK00977.1-4"/>
    <property type="match status" value="1"/>
</dbReference>
<dbReference type="NCBIfam" id="TIGR01280">
    <property type="entry name" value="xseB"/>
    <property type="match status" value="1"/>
</dbReference>
<feature type="coiled-coil region" evidence="4">
    <location>
        <begin position="45"/>
        <end position="72"/>
    </location>
</feature>
<dbReference type="GO" id="GO:0009318">
    <property type="term" value="C:exodeoxyribonuclease VII complex"/>
    <property type="evidence" value="ECO:0007669"/>
    <property type="project" value="InterPro"/>
</dbReference>
<dbReference type="SUPFAM" id="SSF116842">
    <property type="entry name" value="XseB-like"/>
    <property type="match status" value="1"/>
</dbReference>
<organism evidence="5">
    <name type="scientific">marine metagenome</name>
    <dbReference type="NCBI Taxonomy" id="408172"/>
    <lineage>
        <taxon>unclassified sequences</taxon>
        <taxon>metagenomes</taxon>
        <taxon>ecological metagenomes</taxon>
    </lineage>
</organism>
<dbReference type="InterPro" id="IPR037004">
    <property type="entry name" value="Exonuc_VII_ssu_sf"/>
</dbReference>
<proteinExistence type="inferred from homology"/>
<name>A0A382PU85_9ZZZZ</name>
<keyword evidence="3" id="KW-0378">Hydrolase</keyword>
<keyword evidence="1" id="KW-0963">Cytoplasm</keyword>
<dbReference type="PANTHER" id="PTHR34137">
    <property type="entry name" value="EXODEOXYRIBONUCLEASE 7 SMALL SUBUNIT"/>
    <property type="match status" value="1"/>
</dbReference>
<gene>
    <name evidence="5" type="ORF">METZ01_LOCUS328375</name>
</gene>
<dbReference type="AlphaFoldDB" id="A0A382PU85"/>
<keyword evidence="4" id="KW-0175">Coiled coil</keyword>
<evidence type="ECO:0000256" key="2">
    <source>
        <dbReference type="ARBA" id="ARBA00022722"/>
    </source>
</evidence>
<dbReference type="GO" id="GO:0005829">
    <property type="term" value="C:cytosol"/>
    <property type="evidence" value="ECO:0007669"/>
    <property type="project" value="TreeGrafter"/>
</dbReference>
<protein>
    <submittedName>
        <fullName evidence="5">Uncharacterized protein</fullName>
    </submittedName>
</protein>
<dbReference type="EMBL" id="UINC01108996">
    <property type="protein sequence ID" value="SVC75521.1"/>
    <property type="molecule type" value="Genomic_DNA"/>
</dbReference>
<reference evidence="5" key="1">
    <citation type="submission" date="2018-05" db="EMBL/GenBank/DDBJ databases">
        <authorList>
            <person name="Lanie J.A."/>
            <person name="Ng W.-L."/>
            <person name="Kazmierczak K.M."/>
            <person name="Andrzejewski T.M."/>
            <person name="Davidsen T.M."/>
            <person name="Wayne K.J."/>
            <person name="Tettelin H."/>
            <person name="Glass J.I."/>
            <person name="Rusch D."/>
            <person name="Podicherti R."/>
            <person name="Tsui H.-C.T."/>
            <person name="Winkler M.E."/>
        </authorList>
    </citation>
    <scope>NUCLEOTIDE SEQUENCE</scope>
</reference>
<dbReference type="HAMAP" id="MF_00337">
    <property type="entry name" value="Exonuc_7_S"/>
    <property type="match status" value="1"/>
</dbReference>
<sequence>VPKKTNVINFEKTFTELEELVKKMEGGDLSLEESLKYFERGILLTKNCQQALNKAEQKVRILLEKNNKNNLESFGSDNSD</sequence>
<evidence type="ECO:0000256" key="4">
    <source>
        <dbReference type="SAM" id="Coils"/>
    </source>
</evidence>
<evidence type="ECO:0000313" key="5">
    <source>
        <dbReference type="EMBL" id="SVC75521.1"/>
    </source>
</evidence>
<dbReference type="PANTHER" id="PTHR34137:SF1">
    <property type="entry name" value="EXODEOXYRIBONUCLEASE 7 SMALL SUBUNIT"/>
    <property type="match status" value="1"/>
</dbReference>
<dbReference type="Gene3D" id="1.10.287.1040">
    <property type="entry name" value="Exonuclease VII, small subunit"/>
    <property type="match status" value="1"/>
</dbReference>
<dbReference type="PIRSF" id="PIRSF006488">
    <property type="entry name" value="Exonuc_VII_S"/>
    <property type="match status" value="1"/>
</dbReference>